<organism evidence="4 5">
    <name type="scientific">Candidatus Gottesmanbacteria bacterium RIFCSPHIGHO2_01_FULL_39_10</name>
    <dbReference type="NCBI Taxonomy" id="1798375"/>
    <lineage>
        <taxon>Bacteria</taxon>
        <taxon>Candidatus Gottesmaniibacteriota</taxon>
    </lineage>
</organism>
<evidence type="ECO:0000313" key="4">
    <source>
        <dbReference type="EMBL" id="OGG13478.1"/>
    </source>
</evidence>
<feature type="domain" description="Glycosyl transferase family 1" evidence="2">
    <location>
        <begin position="183"/>
        <end position="341"/>
    </location>
</feature>
<comment type="caution">
    <text evidence="4">The sequence shown here is derived from an EMBL/GenBank/DDBJ whole genome shotgun (WGS) entry which is preliminary data.</text>
</comment>
<dbReference type="AlphaFoldDB" id="A0A1F5ZLZ6"/>
<dbReference type="Gene3D" id="3.40.50.2000">
    <property type="entry name" value="Glycogen Phosphorylase B"/>
    <property type="match status" value="2"/>
</dbReference>
<feature type="domain" description="Glycosyltransferase subfamily 4-like N-terminal" evidence="3">
    <location>
        <begin position="17"/>
        <end position="171"/>
    </location>
</feature>
<dbReference type="CDD" id="cd03809">
    <property type="entry name" value="GT4_MtfB-like"/>
    <property type="match status" value="1"/>
</dbReference>
<dbReference type="InterPro" id="IPR028098">
    <property type="entry name" value="Glyco_trans_4-like_N"/>
</dbReference>
<evidence type="ECO:0000259" key="2">
    <source>
        <dbReference type="Pfam" id="PF00534"/>
    </source>
</evidence>
<evidence type="ECO:0000313" key="5">
    <source>
        <dbReference type="Proteomes" id="UP000177383"/>
    </source>
</evidence>
<dbReference type="EMBL" id="MFJE01000053">
    <property type="protein sequence ID" value="OGG13478.1"/>
    <property type="molecule type" value="Genomic_DNA"/>
</dbReference>
<dbReference type="GO" id="GO:0016757">
    <property type="term" value="F:glycosyltransferase activity"/>
    <property type="evidence" value="ECO:0007669"/>
    <property type="project" value="InterPro"/>
</dbReference>
<name>A0A1F5ZLZ6_9BACT</name>
<dbReference type="PANTHER" id="PTHR46401:SF2">
    <property type="entry name" value="GLYCOSYLTRANSFERASE WBBK-RELATED"/>
    <property type="match status" value="1"/>
</dbReference>
<gene>
    <name evidence="4" type="ORF">A2773_01045</name>
</gene>
<evidence type="ECO:0008006" key="6">
    <source>
        <dbReference type="Google" id="ProtNLM"/>
    </source>
</evidence>
<dbReference type="STRING" id="1798375.A2773_01045"/>
<evidence type="ECO:0000259" key="3">
    <source>
        <dbReference type="Pfam" id="PF13439"/>
    </source>
</evidence>
<keyword evidence="1" id="KW-0808">Transferase</keyword>
<evidence type="ECO:0000256" key="1">
    <source>
        <dbReference type="ARBA" id="ARBA00022679"/>
    </source>
</evidence>
<dbReference type="SUPFAM" id="SSF53756">
    <property type="entry name" value="UDP-Glycosyltransferase/glycogen phosphorylase"/>
    <property type="match status" value="1"/>
</dbReference>
<proteinExistence type="predicted"/>
<sequence length="363" mass="41920">MQIAIDASSAFAKLRTGVEEYTYQILSEFKKIGAKHQFILYLNNNVKIDLAKERENWPKNFEFSLISSRRMVINPLLSLDLLKTKPDVLWIPAQVMPALYYPKNTIVSIHGLEYEHFLQGYTWQEKKLLTWSTKFAAKHSKKVIAVSDYTKTDLIKFYQADPGKISVVYNGFMPINNIHQDHSNSSKYILFIARLEPRKNVINLIKAFDLFKQKYRNNHELYLAGAPGYEYRLFKEELYKLKYKDKIKELGFVSEEEKHRLLTGASLFVFPSLAEGFGIPILEAMSAGCPVISSNRTSLPEIGSNACLYFDPDNISDIADKIQQVLPYKTIADDLRAKGYERIKQFSWQKCARETLIEIEETV</sequence>
<dbReference type="Pfam" id="PF00534">
    <property type="entry name" value="Glycos_transf_1"/>
    <property type="match status" value="1"/>
</dbReference>
<dbReference type="Proteomes" id="UP000177383">
    <property type="component" value="Unassembled WGS sequence"/>
</dbReference>
<dbReference type="FunFam" id="3.40.50.2000:FF:000119">
    <property type="entry name" value="Glycosyl transferase group 1"/>
    <property type="match status" value="1"/>
</dbReference>
<reference evidence="4 5" key="1">
    <citation type="journal article" date="2016" name="Nat. Commun.">
        <title>Thousands of microbial genomes shed light on interconnected biogeochemical processes in an aquifer system.</title>
        <authorList>
            <person name="Anantharaman K."/>
            <person name="Brown C.T."/>
            <person name="Hug L.A."/>
            <person name="Sharon I."/>
            <person name="Castelle C.J."/>
            <person name="Probst A.J."/>
            <person name="Thomas B.C."/>
            <person name="Singh A."/>
            <person name="Wilkins M.J."/>
            <person name="Karaoz U."/>
            <person name="Brodie E.L."/>
            <person name="Williams K.H."/>
            <person name="Hubbard S.S."/>
            <person name="Banfield J.F."/>
        </authorList>
    </citation>
    <scope>NUCLEOTIDE SEQUENCE [LARGE SCALE GENOMIC DNA]</scope>
</reference>
<dbReference type="Pfam" id="PF13439">
    <property type="entry name" value="Glyco_transf_4"/>
    <property type="match status" value="1"/>
</dbReference>
<dbReference type="PANTHER" id="PTHR46401">
    <property type="entry name" value="GLYCOSYLTRANSFERASE WBBK-RELATED"/>
    <property type="match status" value="1"/>
</dbReference>
<accession>A0A1F5ZLZ6</accession>
<protein>
    <recommendedName>
        <fullName evidence="6">Glycosyl transferase family 1 domain-containing protein</fullName>
    </recommendedName>
</protein>
<dbReference type="InterPro" id="IPR001296">
    <property type="entry name" value="Glyco_trans_1"/>
</dbReference>